<proteinExistence type="predicted"/>
<dbReference type="OrthoDB" id="327534at2"/>
<evidence type="ECO:0000313" key="2">
    <source>
        <dbReference type="Proteomes" id="UP000297762"/>
    </source>
</evidence>
<dbReference type="Proteomes" id="UP000297762">
    <property type="component" value="Unassembled WGS sequence"/>
</dbReference>
<accession>A0A4R9KGZ5</accession>
<name>A0A4R9KGZ5_9LEPT</name>
<protein>
    <submittedName>
        <fullName evidence="1">Uncharacterized protein</fullName>
    </submittedName>
</protein>
<reference evidence="1" key="1">
    <citation type="journal article" date="2019" name="PLoS Negl. Trop. Dis.">
        <title>Revisiting the worldwide diversity of Leptospira species in the environment.</title>
        <authorList>
            <person name="Vincent A.T."/>
            <person name="Schiettekatte O."/>
            <person name="Bourhy P."/>
            <person name="Veyrier F.J."/>
            <person name="Picardeau M."/>
        </authorList>
    </citation>
    <scope>NUCLEOTIDE SEQUENCE [LARGE SCALE GENOMIC DNA]</scope>
    <source>
        <strain evidence="1">201702455</strain>
    </source>
</reference>
<dbReference type="AlphaFoldDB" id="A0A4R9KGZ5"/>
<sequence length="182" mass="20520">MKYSKIAIFLVFINILGCFPSITAGEGFLIKARKFSDISEFKTQKIYLDLTYEYGITKEETKTKSGKIEKTTDVGIPELYIQFKDALYSELRGNYKLDVELGQPKKKDSLSISVSPRMDYLSNTIGKASVILSKGKDPVYKLDIVNEARVEGLNIIQPKTVEKLAEMSAERIYDSILGKPEN</sequence>
<comment type="caution">
    <text evidence="1">The sequence shown here is derived from an EMBL/GenBank/DDBJ whole genome shotgun (WGS) entry which is preliminary data.</text>
</comment>
<evidence type="ECO:0000313" key="1">
    <source>
        <dbReference type="EMBL" id="TGL64889.1"/>
    </source>
</evidence>
<dbReference type="EMBL" id="RQGF01000006">
    <property type="protein sequence ID" value="TGL64889.1"/>
    <property type="molecule type" value="Genomic_DNA"/>
</dbReference>
<dbReference type="RefSeq" id="WP_135647662.1">
    <property type="nucleotide sequence ID" value="NZ_RQGF01000006.1"/>
</dbReference>
<gene>
    <name evidence="1" type="ORF">EHQ64_01075</name>
</gene>
<organism evidence="1 2">
    <name type="scientific">Leptospira sarikeiensis</name>
    <dbReference type="NCBI Taxonomy" id="2484943"/>
    <lineage>
        <taxon>Bacteria</taxon>
        <taxon>Pseudomonadati</taxon>
        <taxon>Spirochaetota</taxon>
        <taxon>Spirochaetia</taxon>
        <taxon>Leptospirales</taxon>
        <taxon>Leptospiraceae</taxon>
        <taxon>Leptospira</taxon>
    </lineage>
</organism>
<keyword evidence="2" id="KW-1185">Reference proteome</keyword>